<sequence>MPPPGFAPPPARRNPLLIPGIIFGVVCALVVAAVIVYAATADSGGTPAAQASAAASPTATAVRPAPTTDEASASAEPDASGSAQPSSSSAPLCLLGVWLETQHDEQVQIANVGEFTFSGAGAYQRYSDSGRVVVDYGDGLHLKINGNDKYEYILTGMISYQYKMDGGLVTYASPAPSSDGTETFMVNGRVAQSGKLQARAPRPMRMNCGPVAMTLANDTLHIDFKRTSPRP</sequence>
<comment type="caution">
    <text evidence="3">The sequence shown here is derived from an EMBL/GenBank/DDBJ whole genome shotgun (WGS) entry which is preliminary data.</text>
</comment>
<reference evidence="3 4" key="1">
    <citation type="journal article" date="2019" name="Int. J. Syst. Evol. Microbiol.">
        <title>The Global Catalogue of Microorganisms (GCM) 10K type strain sequencing project: providing services to taxonomists for standard genome sequencing and annotation.</title>
        <authorList>
            <consortium name="The Broad Institute Genomics Platform"/>
            <consortium name="The Broad Institute Genome Sequencing Center for Infectious Disease"/>
            <person name="Wu L."/>
            <person name="Ma J."/>
        </authorList>
    </citation>
    <scope>NUCLEOTIDE SEQUENCE [LARGE SCALE GENOMIC DNA]</scope>
    <source>
        <strain evidence="3 4">JCM 3272</strain>
    </source>
</reference>
<keyword evidence="2" id="KW-0472">Membrane</keyword>
<dbReference type="Proteomes" id="UP001501444">
    <property type="component" value="Unassembled WGS sequence"/>
</dbReference>
<feature type="transmembrane region" description="Helical" evidence="2">
    <location>
        <begin position="16"/>
        <end position="39"/>
    </location>
</feature>
<gene>
    <name evidence="3" type="ORF">GCM10010170_111920</name>
</gene>
<evidence type="ECO:0000313" key="3">
    <source>
        <dbReference type="EMBL" id="GAA2396264.1"/>
    </source>
</evidence>
<protein>
    <submittedName>
        <fullName evidence="3">Uncharacterized protein</fullName>
    </submittedName>
</protein>
<keyword evidence="4" id="KW-1185">Reference proteome</keyword>
<dbReference type="EMBL" id="BAAARV010000145">
    <property type="protein sequence ID" value="GAA2396264.1"/>
    <property type="molecule type" value="Genomic_DNA"/>
</dbReference>
<evidence type="ECO:0000313" key="4">
    <source>
        <dbReference type="Proteomes" id="UP001501444"/>
    </source>
</evidence>
<evidence type="ECO:0000256" key="1">
    <source>
        <dbReference type="SAM" id="MobiDB-lite"/>
    </source>
</evidence>
<feature type="region of interest" description="Disordered" evidence="1">
    <location>
        <begin position="47"/>
        <end position="87"/>
    </location>
</feature>
<name>A0ABN3I6T1_9ACTN</name>
<dbReference type="RefSeq" id="WP_344620983.1">
    <property type="nucleotide sequence ID" value="NZ_BAAARV010000145.1"/>
</dbReference>
<accession>A0ABN3I6T1</accession>
<evidence type="ECO:0000256" key="2">
    <source>
        <dbReference type="SAM" id="Phobius"/>
    </source>
</evidence>
<keyword evidence="2" id="KW-1133">Transmembrane helix</keyword>
<proteinExistence type="predicted"/>
<keyword evidence="2" id="KW-0812">Transmembrane</keyword>
<organism evidence="3 4">
    <name type="scientific">Dactylosporangium salmoneum</name>
    <dbReference type="NCBI Taxonomy" id="53361"/>
    <lineage>
        <taxon>Bacteria</taxon>
        <taxon>Bacillati</taxon>
        <taxon>Actinomycetota</taxon>
        <taxon>Actinomycetes</taxon>
        <taxon>Micromonosporales</taxon>
        <taxon>Micromonosporaceae</taxon>
        <taxon>Dactylosporangium</taxon>
    </lineage>
</organism>